<organism evidence="3 4">
    <name type="scientific">Pseudochelatococcus lubricantis</name>
    <dbReference type="NCBI Taxonomy" id="1538102"/>
    <lineage>
        <taxon>Bacteria</taxon>
        <taxon>Pseudomonadati</taxon>
        <taxon>Pseudomonadota</taxon>
        <taxon>Alphaproteobacteria</taxon>
        <taxon>Hyphomicrobiales</taxon>
        <taxon>Chelatococcaceae</taxon>
        <taxon>Pseudochelatococcus</taxon>
    </lineage>
</organism>
<evidence type="ECO:0000313" key="4">
    <source>
        <dbReference type="Proteomes" id="UP001429580"/>
    </source>
</evidence>
<feature type="transmembrane region" description="Helical" evidence="1">
    <location>
        <begin position="247"/>
        <end position="266"/>
    </location>
</feature>
<dbReference type="InterPro" id="IPR000620">
    <property type="entry name" value="EamA_dom"/>
</dbReference>
<comment type="caution">
    <text evidence="3">The sequence shown here is derived from an EMBL/GenBank/DDBJ whole genome shotgun (WGS) entry which is preliminary data.</text>
</comment>
<keyword evidence="1" id="KW-1133">Transmembrane helix</keyword>
<feature type="transmembrane region" description="Helical" evidence="1">
    <location>
        <begin position="190"/>
        <end position="212"/>
    </location>
</feature>
<feature type="transmembrane region" description="Helical" evidence="1">
    <location>
        <begin position="40"/>
        <end position="63"/>
    </location>
</feature>
<sequence>MSDTSFVRSSPVAANTTLAGIGLMVFGLFVFGINDVMGKWLVATYSVGQILLIRSAAAFAILAPFIWRAGLSSFRDMPHPRVQIIRALCGTADVALFYWAVAYLPLADVMTFYLAGPIYVTAMSAVFLGERVGPTRWTAVLVGFLGVLIALGPSIVALSWPSLIALAGSVAFSGLMVTTRLSRGTGDVQLVTVQVAAALVCGLIAAPFGWVTPDMTDFFMLGLLGVVSMSAFLCVNRALKLAPASVVVPYQYTLIVWAVVFGYVFFGEMPKATTLLGAAVIVGAGIFLFFREQANARLARAQQQEQEGAALPPRP</sequence>
<feature type="transmembrane region" description="Helical" evidence="1">
    <location>
        <begin position="84"/>
        <end position="104"/>
    </location>
</feature>
<dbReference type="RefSeq" id="WP_166949942.1">
    <property type="nucleotide sequence ID" value="NZ_JAASQI010000002.1"/>
</dbReference>
<evidence type="ECO:0000259" key="2">
    <source>
        <dbReference type="Pfam" id="PF00892"/>
    </source>
</evidence>
<feature type="transmembrane region" description="Helical" evidence="1">
    <location>
        <begin position="218"/>
        <end position="235"/>
    </location>
</feature>
<evidence type="ECO:0000256" key="1">
    <source>
        <dbReference type="SAM" id="Phobius"/>
    </source>
</evidence>
<feature type="transmembrane region" description="Helical" evidence="1">
    <location>
        <begin position="12"/>
        <end position="34"/>
    </location>
</feature>
<dbReference type="EMBL" id="JAASQI010000002">
    <property type="protein sequence ID" value="NIJ57440.1"/>
    <property type="molecule type" value="Genomic_DNA"/>
</dbReference>
<dbReference type="Proteomes" id="UP001429580">
    <property type="component" value="Unassembled WGS sequence"/>
</dbReference>
<protein>
    <submittedName>
        <fullName evidence="3">Drug/metabolite transporter (DMT)-like permease</fullName>
    </submittedName>
</protein>
<feature type="domain" description="EamA" evidence="2">
    <location>
        <begin position="163"/>
        <end position="289"/>
    </location>
</feature>
<feature type="domain" description="EamA" evidence="2">
    <location>
        <begin position="19"/>
        <end position="150"/>
    </location>
</feature>
<keyword evidence="1" id="KW-0472">Membrane</keyword>
<dbReference type="PANTHER" id="PTHR22911:SF135">
    <property type="entry name" value="BLR4310 PROTEIN"/>
    <property type="match status" value="1"/>
</dbReference>
<accession>A0ABX0UZQ5</accession>
<evidence type="ECO:0000313" key="3">
    <source>
        <dbReference type="EMBL" id="NIJ57440.1"/>
    </source>
</evidence>
<dbReference type="Pfam" id="PF00892">
    <property type="entry name" value="EamA"/>
    <property type="match status" value="2"/>
</dbReference>
<feature type="transmembrane region" description="Helical" evidence="1">
    <location>
        <begin position="158"/>
        <end position="178"/>
    </location>
</feature>
<keyword evidence="4" id="KW-1185">Reference proteome</keyword>
<feature type="transmembrane region" description="Helical" evidence="1">
    <location>
        <begin position="135"/>
        <end position="152"/>
    </location>
</feature>
<name>A0ABX0UZQ5_9HYPH</name>
<proteinExistence type="predicted"/>
<dbReference type="InterPro" id="IPR037185">
    <property type="entry name" value="EmrE-like"/>
</dbReference>
<keyword evidence="1" id="KW-0812">Transmembrane</keyword>
<feature type="transmembrane region" description="Helical" evidence="1">
    <location>
        <begin position="110"/>
        <end position="128"/>
    </location>
</feature>
<reference evidence="3 4" key="1">
    <citation type="submission" date="2020-03" db="EMBL/GenBank/DDBJ databases">
        <title>Genomic Encyclopedia of Type Strains, Phase IV (KMG-IV): sequencing the most valuable type-strain genomes for metagenomic binning, comparative biology and taxonomic classification.</title>
        <authorList>
            <person name="Goeker M."/>
        </authorList>
    </citation>
    <scope>NUCLEOTIDE SEQUENCE [LARGE SCALE GENOMIC DNA]</scope>
    <source>
        <strain evidence="3 4">DSM 103870</strain>
    </source>
</reference>
<feature type="transmembrane region" description="Helical" evidence="1">
    <location>
        <begin position="272"/>
        <end position="290"/>
    </location>
</feature>
<dbReference type="SUPFAM" id="SSF103481">
    <property type="entry name" value="Multidrug resistance efflux transporter EmrE"/>
    <property type="match status" value="2"/>
</dbReference>
<dbReference type="Gene3D" id="1.10.3730.20">
    <property type="match status" value="2"/>
</dbReference>
<dbReference type="PANTHER" id="PTHR22911">
    <property type="entry name" value="ACYL-MALONYL CONDENSING ENZYME-RELATED"/>
    <property type="match status" value="1"/>
</dbReference>
<gene>
    <name evidence="3" type="ORF">FHS82_001266</name>
</gene>